<name>A0A0D0GAY6_9BACL</name>
<dbReference type="EMBL" id="JXTG01000001">
    <property type="protein sequence ID" value="KIP22430.1"/>
    <property type="molecule type" value="Genomic_DNA"/>
</dbReference>
<comment type="caution">
    <text evidence="1">The sequence shown here is derived from an EMBL/GenBank/DDBJ whole genome shotgun (WGS) entry which is preliminary data.</text>
</comment>
<evidence type="ECO:0000313" key="1">
    <source>
        <dbReference type="EMBL" id="KIP22430.1"/>
    </source>
</evidence>
<evidence type="ECO:0008006" key="3">
    <source>
        <dbReference type="Google" id="ProtNLM"/>
    </source>
</evidence>
<evidence type="ECO:0000313" key="2">
    <source>
        <dbReference type="Proteomes" id="UP000032047"/>
    </source>
</evidence>
<protein>
    <recommendedName>
        <fullName evidence="3">Copper amine oxidase-like N-terminal domain-containing protein</fullName>
    </recommendedName>
</protein>
<proteinExistence type="predicted"/>
<dbReference type="PATRIC" id="fig|265546.4.peg.118"/>
<dbReference type="AlphaFoldDB" id="A0A0D0GAY6"/>
<organism evidence="1 2">
    <name type="scientific">Anoxybacillus ayderensis</name>
    <dbReference type="NCBI Taxonomy" id="265546"/>
    <lineage>
        <taxon>Bacteria</taxon>
        <taxon>Bacillati</taxon>
        <taxon>Bacillota</taxon>
        <taxon>Bacilli</taxon>
        <taxon>Bacillales</taxon>
        <taxon>Anoxybacillaceae</taxon>
        <taxon>Anoxybacillus</taxon>
    </lineage>
</organism>
<dbReference type="RefSeq" id="WP_042533794.1">
    <property type="nucleotide sequence ID" value="NZ_JXTG01000001.1"/>
</dbReference>
<sequence length="442" mass="51323">MWRIAFISTLLFLGVSAGALYYQWDEYHTEATKQSVLQHDIEAKFTGKTIEVVHHIRGAVTNTYEVTVPKEVKNVSCVKQKQCVKQKNGKTIIHVPNTHTISLTYRVTVAQKEPLFIKEWLIRFHTTQPQQMNISLTDVVHPKGIWAADGKLVGYVYKPSFSFFMWEKKGGQTVPLYFQTKPLRTSFDENVSIYTTKPLNDAERSFWRQNGVQTLVVTPFRLQYMTPTFVIISETSSFSDVQRAYVRVQLEQRFPNSAVPEWIWDLLVSYMTKTEPVTKQAKRASQQLKQTLTKEEQQTFWTLVQTSDGQSLTMKKLDEWLGKAYGGNTTFFQNEEPYMTFTERKMLVVNEVKLPTAHVLLKDGQQLFPFVPIMRTLGYTVQRSGEAVFIEKDGARWRFFINGTKTVVQQWNGTLYMERTEFPKWFSVYISETSEEIRVIGQ</sequence>
<keyword evidence="2" id="KW-1185">Reference proteome</keyword>
<reference evidence="1 2" key="1">
    <citation type="submission" date="2015-01" db="EMBL/GenBank/DDBJ databases">
        <title>Genome sequence of Anoxybacillus ayderensis strain AB04.</title>
        <authorList>
            <person name="Belduz A.O."/>
            <person name="Canakci S."/>
            <person name="Chan K.-G."/>
            <person name="Kahar U.M."/>
            <person name="Yaakob A.S."/>
            <person name="Chan C.S."/>
            <person name="Goh K.M."/>
        </authorList>
    </citation>
    <scope>NUCLEOTIDE SEQUENCE [LARGE SCALE GENOMIC DNA]</scope>
    <source>
        <strain evidence="1 2">AB04</strain>
    </source>
</reference>
<gene>
    <name evidence="1" type="ORF">JV16_00110</name>
</gene>
<dbReference type="Proteomes" id="UP000032047">
    <property type="component" value="Unassembled WGS sequence"/>
</dbReference>
<accession>A0A0D0GAY6</accession>